<feature type="transmembrane region" description="Helical" evidence="7">
    <location>
        <begin position="119"/>
        <end position="143"/>
    </location>
</feature>
<dbReference type="OrthoDB" id="191706at2759"/>
<keyword evidence="4 7" id="KW-1133">Transmembrane helix</keyword>
<comment type="similarity">
    <text evidence="2">Belongs to the DRAM/TMEM150 family.</text>
</comment>
<dbReference type="EMBL" id="CAJFDH010000003">
    <property type="protein sequence ID" value="CAD5213503.1"/>
    <property type="molecule type" value="Genomic_DNA"/>
</dbReference>
<comment type="subcellular location">
    <subcellularLocation>
        <location evidence="1">Endomembrane system</location>
        <topology evidence="1">Multi-pass membrane protein</topology>
    </subcellularLocation>
</comment>
<dbReference type="InterPro" id="IPR019402">
    <property type="entry name" value="CWH43_N"/>
</dbReference>
<dbReference type="Pfam" id="PF10277">
    <property type="entry name" value="Frag1"/>
    <property type="match status" value="1"/>
</dbReference>
<proteinExistence type="inferred from homology"/>
<name>A0A811KCL4_9BILA</name>
<accession>A0A811KCL4</accession>
<reference evidence="9" key="1">
    <citation type="submission" date="2020-09" db="EMBL/GenBank/DDBJ databases">
        <authorList>
            <person name="Kikuchi T."/>
        </authorList>
    </citation>
    <scope>NUCLEOTIDE SEQUENCE</scope>
    <source>
        <strain evidence="9">SH1</strain>
    </source>
</reference>
<organism evidence="9 10">
    <name type="scientific">Bursaphelenchus okinawaensis</name>
    <dbReference type="NCBI Taxonomy" id="465554"/>
    <lineage>
        <taxon>Eukaryota</taxon>
        <taxon>Metazoa</taxon>
        <taxon>Ecdysozoa</taxon>
        <taxon>Nematoda</taxon>
        <taxon>Chromadorea</taxon>
        <taxon>Rhabditida</taxon>
        <taxon>Tylenchina</taxon>
        <taxon>Tylenchomorpha</taxon>
        <taxon>Aphelenchoidea</taxon>
        <taxon>Aphelenchoididae</taxon>
        <taxon>Bursaphelenchus</taxon>
    </lineage>
</organism>
<evidence type="ECO:0000313" key="10">
    <source>
        <dbReference type="Proteomes" id="UP000614601"/>
    </source>
</evidence>
<evidence type="ECO:0000256" key="6">
    <source>
        <dbReference type="SAM" id="MobiDB-lite"/>
    </source>
</evidence>
<evidence type="ECO:0000313" key="9">
    <source>
        <dbReference type="EMBL" id="CAD5213503.1"/>
    </source>
</evidence>
<feature type="transmembrane region" description="Helical" evidence="7">
    <location>
        <begin position="52"/>
        <end position="73"/>
    </location>
</feature>
<gene>
    <name evidence="9" type="ORF">BOKJ2_LOCUS5125</name>
</gene>
<evidence type="ECO:0000256" key="1">
    <source>
        <dbReference type="ARBA" id="ARBA00004127"/>
    </source>
</evidence>
<feature type="transmembrane region" description="Helical" evidence="7">
    <location>
        <begin position="222"/>
        <end position="239"/>
    </location>
</feature>
<evidence type="ECO:0000256" key="4">
    <source>
        <dbReference type="ARBA" id="ARBA00022989"/>
    </source>
</evidence>
<dbReference type="InterPro" id="IPR050911">
    <property type="entry name" value="DRAM/TMEM150_Autophagy_Mod"/>
</dbReference>
<protein>
    <recommendedName>
        <fullName evidence="8">CWH43-like N-terminal domain-containing protein</fullName>
    </recommendedName>
</protein>
<evidence type="ECO:0000256" key="5">
    <source>
        <dbReference type="ARBA" id="ARBA00023136"/>
    </source>
</evidence>
<dbReference type="PANTHER" id="PTHR21324">
    <property type="entry name" value="FASTING-INDUCIBLE INTEGRAL MEMBRANE PROTEIN TM6P1-RELATED"/>
    <property type="match status" value="1"/>
</dbReference>
<feature type="transmembrane region" description="Helical" evidence="7">
    <location>
        <begin position="93"/>
        <end position="113"/>
    </location>
</feature>
<feature type="transmembrane region" description="Helical" evidence="7">
    <location>
        <begin position="150"/>
        <end position="176"/>
    </location>
</feature>
<evidence type="ECO:0000259" key="8">
    <source>
        <dbReference type="Pfam" id="PF10277"/>
    </source>
</evidence>
<sequence length="292" mass="33180">MVTIWTPIFPLLCSSTCLIGVLSGYAIAASLDHVLPWLPIISEGGVLIPERGVFGTFLNFSGLFWFFNGICLYIHMKDYLQKHSPKLKLRYMLYVMLFIVVESSFGFTFVANFQVHHGLLIHGIGAAMMFYGGLIYFGCYVAFSLKHRLYTSLCLTVVRLVLIVPTAVFVCLHKLFLDTPVIVPAVNGTVPFKPHKKVDGIDRIAFGEPWWYNHFISASSEWIATFLFLFIIATLAYDLREMYVTFNLYDHDPRKVKKRAESSIIDQNGKSTEKEDTKSEEKGSKTSWETSN</sequence>
<evidence type="ECO:0000256" key="3">
    <source>
        <dbReference type="ARBA" id="ARBA00022692"/>
    </source>
</evidence>
<keyword evidence="10" id="KW-1185">Reference proteome</keyword>
<evidence type="ECO:0000256" key="2">
    <source>
        <dbReference type="ARBA" id="ARBA00006565"/>
    </source>
</evidence>
<dbReference type="EMBL" id="CAJFCW020000003">
    <property type="protein sequence ID" value="CAG9101000.1"/>
    <property type="molecule type" value="Genomic_DNA"/>
</dbReference>
<evidence type="ECO:0000256" key="7">
    <source>
        <dbReference type="SAM" id="Phobius"/>
    </source>
</evidence>
<dbReference type="AlphaFoldDB" id="A0A811KCL4"/>
<feature type="compositionally biased region" description="Basic and acidic residues" evidence="6">
    <location>
        <begin position="271"/>
        <end position="284"/>
    </location>
</feature>
<keyword evidence="5 7" id="KW-0472">Membrane</keyword>
<feature type="region of interest" description="Disordered" evidence="6">
    <location>
        <begin position="255"/>
        <end position="292"/>
    </location>
</feature>
<feature type="domain" description="CWH43-like N-terminal" evidence="8">
    <location>
        <begin position="8"/>
        <end position="241"/>
    </location>
</feature>
<keyword evidence="3 7" id="KW-0812">Transmembrane</keyword>
<comment type="caution">
    <text evidence="9">The sequence shown here is derived from an EMBL/GenBank/DDBJ whole genome shotgun (WGS) entry which is preliminary data.</text>
</comment>
<dbReference type="PANTHER" id="PTHR21324:SF2">
    <property type="entry name" value="EG:22E5.9 PROTEIN"/>
    <property type="match status" value="1"/>
</dbReference>
<dbReference type="GO" id="GO:0012505">
    <property type="term" value="C:endomembrane system"/>
    <property type="evidence" value="ECO:0007669"/>
    <property type="project" value="UniProtKB-SubCell"/>
</dbReference>
<dbReference type="Proteomes" id="UP000614601">
    <property type="component" value="Unassembled WGS sequence"/>
</dbReference>
<dbReference type="Proteomes" id="UP000783686">
    <property type="component" value="Unassembled WGS sequence"/>
</dbReference>